<gene>
    <name evidence="2" type="ORF">ACFSR5_02135</name>
</gene>
<reference evidence="3" key="1">
    <citation type="journal article" date="2019" name="Int. J. Syst. Evol. Microbiol.">
        <title>The Global Catalogue of Microorganisms (GCM) 10K type strain sequencing project: providing services to taxonomists for standard genome sequencing and annotation.</title>
        <authorList>
            <consortium name="The Broad Institute Genomics Platform"/>
            <consortium name="The Broad Institute Genome Sequencing Center for Infectious Disease"/>
            <person name="Wu L."/>
            <person name="Ma J."/>
        </authorList>
    </citation>
    <scope>NUCLEOTIDE SEQUENCE [LARGE SCALE GENOMIC DNA]</scope>
    <source>
        <strain evidence="3">KCTC 42662</strain>
    </source>
</reference>
<sequence>MNYWMLFFLLLIHSTNACAQRASITTDIFGNLDFTSVDGRYTATLEKNIFSDLIFSDSKQNEVVFEKKYVEKQYAGIVRNKKKQTALFQNLIRQYAKQSGYRAKYRIDIFDNIRIEDNRGYQWEEGTDIFGNETLEEVNGGIKTSLKRTIQGGLEFSQGTERGTLKKDIFDVWHYEDTYGNHVQFGKPAWKRLLNRFGDDKEVFIHLLNQYFF</sequence>
<protein>
    <submittedName>
        <fullName evidence="2">Uncharacterized protein</fullName>
    </submittedName>
</protein>
<proteinExistence type="predicted"/>
<organism evidence="2 3">
    <name type="scientific">Sphingobacterium suaedae</name>
    <dbReference type="NCBI Taxonomy" id="1686402"/>
    <lineage>
        <taxon>Bacteria</taxon>
        <taxon>Pseudomonadati</taxon>
        <taxon>Bacteroidota</taxon>
        <taxon>Sphingobacteriia</taxon>
        <taxon>Sphingobacteriales</taxon>
        <taxon>Sphingobacteriaceae</taxon>
        <taxon>Sphingobacterium</taxon>
    </lineage>
</organism>
<comment type="caution">
    <text evidence="2">The sequence shown here is derived from an EMBL/GenBank/DDBJ whole genome shotgun (WGS) entry which is preliminary data.</text>
</comment>
<accession>A0ABW5KCE0</accession>
<keyword evidence="1" id="KW-0732">Signal</keyword>
<name>A0ABW5KCE0_9SPHI</name>
<dbReference type="Proteomes" id="UP001597545">
    <property type="component" value="Unassembled WGS sequence"/>
</dbReference>
<feature type="chain" id="PRO_5046912789" evidence="1">
    <location>
        <begin position="20"/>
        <end position="213"/>
    </location>
</feature>
<keyword evidence="3" id="KW-1185">Reference proteome</keyword>
<dbReference type="RefSeq" id="WP_380900226.1">
    <property type="nucleotide sequence ID" value="NZ_JBHUEG010000002.1"/>
</dbReference>
<feature type="signal peptide" evidence="1">
    <location>
        <begin position="1"/>
        <end position="19"/>
    </location>
</feature>
<evidence type="ECO:0000313" key="2">
    <source>
        <dbReference type="EMBL" id="MFD2546439.1"/>
    </source>
</evidence>
<evidence type="ECO:0000256" key="1">
    <source>
        <dbReference type="SAM" id="SignalP"/>
    </source>
</evidence>
<evidence type="ECO:0000313" key="3">
    <source>
        <dbReference type="Proteomes" id="UP001597545"/>
    </source>
</evidence>
<dbReference type="EMBL" id="JBHULR010000001">
    <property type="protein sequence ID" value="MFD2546439.1"/>
    <property type="molecule type" value="Genomic_DNA"/>
</dbReference>